<name>A0A545SQE3_9RHOB</name>
<dbReference type="OrthoDB" id="9806511at2"/>
<proteinExistence type="predicted"/>
<reference evidence="1 2" key="1">
    <citation type="submission" date="2019-06" db="EMBL/GenBank/DDBJ databases">
        <title>A novel species of marine bacteria.</title>
        <authorList>
            <person name="Wang Y."/>
        </authorList>
    </citation>
    <scope>NUCLEOTIDE SEQUENCE [LARGE SCALE GENOMIC DNA]</scope>
    <source>
        <strain evidence="1 2">MA1-10</strain>
    </source>
</reference>
<accession>A0A545SQE3</accession>
<dbReference type="EMBL" id="VICH01000007">
    <property type="protein sequence ID" value="TQV67199.1"/>
    <property type="molecule type" value="Genomic_DNA"/>
</dbReference>
<comment type="caution">
    <text evidence="1">The sequence shown here is derived from an EMBL/GenBank/DDBJ whole genome shotgun (WGS) entry which is preliminary data.</text>
</comment>
<dbReference type="Pfam" id="PF09981">
    <property type="entry name" value="DUF2218"/>
    <property type="match status" value="1"/>
</dbReference>
<dbReference type="RefSeq" id="WP_142854011.1">
    <property type="nucleotide sequence ID" value="NZ_FXWW01000003.1"/>
</dbReference>
<protein>
    <submittedName>
        <fullName evidence="1">DUF2218 domain-containing protein</fullName>
    </submittedName>
</protein>
<dbReference type="InterPro" id="IPR014543">
    <property type="entry name" value="UCP028291"/>
</dbReference>
<dbReference type="Proteomes" id="UP000315816">
    <property type="component" value="Unassembled WGS sequence"/>
</dbReference>
<evidence type="ECO:0000313" key="1">
    <source>
        <dbReference type="EMBL" id="TQV67199.1"/>
    </source>
</evidence>
<organism evidence="1 2">
    <name type="scientific">Aliiroseovarius halocynthiae</name>
    <dbReference type="NCBI Taxonomy" id="985055"/>
    <lineage>
        <taxon>Bacteria</taxon>
        <taxon>Pseudomonadati</taxon>
        <taxon>Pseudomonadota</taxon>
        <taxon>Alphaproteobacteria</taxon>
        <taxon>Rhodobacterales</taxon>
        <taxon>Paracoccaceae</taxon>
        <taxon>Aliiroseovarius</taxon>
    </lineage>
</organism>
<dbReference type="AlphaFoldDB" id="A0A545SQE3"/>
<keyword evidence="2" id="KW-1185">Reference proteome</keyword>
<sequence length="94" mass="10668">MPQTIGTFATENASKYLQQLCKHFGHKIEVEYSSTEGTCHFEFGPAKLSADDAGLTVQIDLAEATKRDQAHMVIDKHLERFAFREGFKTMNWTD</sequence>
<dbReference type="Gene3D" id="3.30.310.50">
    <property type="entry name" value="Alpha-D-phosphohexomutase, C-terminal domain"/>
    <property type="match status" value="1"/>
</dbReference>
<gene>
    <name evidence="1" type="ORF">FIL88_11505</name>
</gene>
<evidence type="ECO:0000313" key="2">
    <source>
        <dbReference type="Proteomes" id="UP000315816"/>
    </source>
</evidence>
<dbReference type="PIRSF" id="PIRSF028291">
    <property type="entry name" value="UCP028291"/>
    <property type="match status" value="1"/>
</dbReference>